<dbReference type="Proteomes" id="UP001362899">
    <property type="component" value="Unassembled WGS sequence"/>
</dbReference>
<organism evidence="7 8">
    <name type="scientific">Starmerella bacillaris</name>
    <name type="common">Yeast</name>
    <name type="synonym">Candida zemplinina</name>
    <dbReference type="NCBI Taxonomy" id="1247836"/>
    <lineage>
        <taxon>Eukaryota</taxon>
        <taxon>Fungi</taxon>
        <taxon>Dikarya</taxon>
        <taxon>Ascomycota</taxon>
        <taxon>Saccharomycotina</taxon>
        <taxon>Dipodascomycetes</taxon>
        <taxon>Dipodascales</taxon>
        <taxon>Trichomonascaceae</taxon>
        <taxon>Starmerella</taxon>
    </lineage>
</organism>
<keyword evidence="8" id="KW-1185">Reference proteome</keyword>
<evidence type="ECO:0000256" key="2">
    <source>
        <dbReference type="ARBA" id="ARBA00022448"/>
    </source>
</evidence>
<evidence type="ECO:0000313" key="8">
    <source>
        <dbReference type="Proteomes" id="UP001362899"/>
    </source>
</evidence>
<dbReference type="InterPro" id="IPR005124">
    <property type="entry name" value="V-ATPase_G"/>
</dbReference>
<dbReference type="Gene3D" id="1.20.5.2950">
    <property type="match status" value="1"/>
</dbReference>
<keyword evidence="3 5" id="KW-0375">Hydrogen ion transport</keyword>
<sequence>MSVSNTGGIKTLLEAESKAQEIVQAARTYRSQKVKAAKADAAKEIEEYKQKKESEFQAIKTQSSSADADVEKLADSGSKEEIKALQATAEKGKPAVVKILVDYATGA</sequence>
<comment type="subunit">
    <text evidence="5">V-ATPase is a heteromultimeric enzyme made up of two complexes: the ATP-hydrolytic V1 complex and the proton translocation V0 complex.</text>
</comment>
<comment type="similarity">
    <text evidence="1 5">Belongs to the V-ATPase G subunit family.</text>
</comment>
<name>A0AAV5RNU4_STABA</name>
<keyword evidence="2 5" id="KW-0813">Transport</keyword>
<dbReference type="NCBIfam" id="TIGR01147">
    <property type="entry name" value="V_ATP_synt_G"/>
    <property type="match status" value="1"/>
</dbReference>
<dbReference type="Pfam" id="PF03179">
    <property type="entry name" value="V-ATPase_G"/>
    <property type="match status" value="1"/>
</dbReference>
<dbReference type="GO" id="GO:0046961">
    <property type="term" value="F:proton-transporting ATPase activity, rotational mechanism"/>
    <property type="evidence" value="ECO:0007669"/>
    <property type="project" value="InterPro"/>
</dbReference>
<evidence type="ECO:0000256" key="5">
    <source>
        <dbReference type="RuleBase" id="RU364019"/>
    </source>
</evidence>
<keyword evidence="6" id="KW-0175">Coiled coil</keyword>
<dbReference type="AlphaFoldDB" id="A0AAV5RNU4"/>
<evidence type="ECO:0000256" key="4">
    <source>
        <dbReference type="ARBA" id="ARBA00023065"/>
    </source>
</evidence>
<dbReference type="EMBL" id="BTGC01000008">
    <property type="protein sequence ID" value="GMM52823.1"/>
    <property type="molecule type" value="Genomic_DNA"/>
</dbReference>
<feature type="coiled-coil region" evidence="6">
    <location>
        <begin position="31"/>
        <end position="58"/>
    </location>
</feature>
<dbReference type="GO" id="GO:0016887">
    <property type="term" value="F:ATP hydrolysis activity"/>
    <property type="evidence" value="ECO:0007669"/>
    <property type="project" value="TreeGrafter"/>
</dbReference>
<evidence type="ECO:0000256" key="3">
    <source>
        <dbReference type="ARBA" id="ARBA00022781"/>
    </source>
</evidence>
<dbReference type="PANTHER" id="PTHR12713">
    <property type="entry name" value="VACUOLAR ATP SYNTHASE SUBUNIT G"/>
    <property type="match status" value="1"/>
</dbReference>
<gene>
    <name evidence="7" type="ORF">DASB73_037860</name>
</gene>
<evidence type="ECO:0000313" key="7">
    <source>
        <dbReference type="EMBL" id="GMM52823.1"/>
    </source>
</evidence>
<evidence type="ECO:0000256" key="1">
    <source>
        <dbReference type="ARBA" id="ARBA00010066"/>
    </source>
</evidence>
<keyword evidence="4 5" id="KW-0406">Ion transport</keyword>
<evidence type="ECO:0000256" key="6">
    <source>
        <dbReference type="SAM" id="Coils"/>
    </source>
</evidence>
<protein>
    <recommendedName>
        <fullName evidence="5">V-type proton ATPase subunit G</fullName>
    </recommendedName>
</protein>
<proteinExistence type="inferred from homology"/>
<accession>A0AAV5RNU4</accession>
<dbReference type="PANTHER" id="PTHR12713:SF11">
    <property type="entry name" value="V-TYPE PROTON ATPASE SUBUNIT G"/>
    <property type="match status" value="1"/>
</dbReference>
<comment type="caution">
    <text evidence="7">The sequence shown here is derived from an EMBL/GenBank/DDBJ whole genome shotgun (WGS) entry which is preliminary data.</text>
</comment>
<dbReference type="GO" id="GO:0000221">
    <property type="term" value="C:vacuolar proton-transporting V-type ATPase, V1 domain"/>
    <property type="evidence" value="ECO:0007669"/>
    <property type="project" value="TreeGrafter"/>
</dbReference>
<comment type="function">
    <text evidence="5">Subunit of the V1 complex of vacuolar(H+)-ATPase (V-ATPase), a multisubunit enzyme composed of a peripheral complex (V1) that hydrolyzes ATP and a membrane integral complex (V0) that translocates protons. V-ATPase is responsible for acidifying and maintaining the pH of intracellular compartments and in some cell types, is targeted to the plasma membrane, where it is responsible for acidifying the extracellular environment.</text>
</comment>
<reference evidence="7 8" key="1">
    <citation type="journal article" date="2023" name="Elife">
        <title>Identification of key yeast species and microbe-microbe interactions impacting larval growth of Drosophila in the wild.</title>
        <authorList>
            <person name="Mure A."/>
            <person name="Sugiura Y."/>
            <person name="Maeda R."/>
            <person name="Honda K."/>
            <person name="Sakurai N."/>
            <person name="Takahashi Y."/>
            <person name="Watada M."/>
            <person name="Katoh T."/>
            <person name="Gotoh A."/>
            <person name="Gotoh Y."/>
            <person name="Taniguchi I."/>
            <person name="Nakamura K."/>
            <person name="Hayashi T."/>
            <person name="Katayama T."/>
            <person name="Uemura T."/>
            <person name="Hattori Y."/>
        </authorList>
    </citation>
    <scope>NUCLEOTIDE SEQUENCE [LARGE SCALE GENOMIC DNA]</scope>
    <source>
        <strain evidence="7 8">SB-73</strain>
    </source>
</reference>